<keyword evidence="3" id="KW-1185">Reference proteome</keyword>
<gene>
    <name evidence="2" type="ORF">V6N11_039134</name>
</gene>
<feature type="transmembrane region" description="Helical" evidence="1">
    <location>
        <begin position="55"/>
        <end position="84"/>
    </location>
</feature>
<name>A0ABR2SM27_9ROSI</name>
<evidence type="ECO:0000313" key="2">
    <source>
        <dbReference type="EMBL" id="KAK9026293.1"/>
    </source>
</evidence>
<reference evidence="2 3" key="1">
    <citation type="journal article" date="2024" name="G3 (Bethesda)">
        <title>Genome assembly of Hibiscus sabdariffa L. provides insights into metabolisms of medicinal natural products.</title>
        <authorList>
            <person name="Kim T."/>
        </authorList>
    </citation>
    <scope>NUCLEOTIDE SEQUENCE [LARGE SCALE GENOMIC DNA]</scope>
    <source>
        <strain evidence="2">TK-2024</strain>
        <tissue evidence="2">Old leaves</tissue>
    </source>
</reference>
<evidence type="ECO:0000256" key="1">
    <source>
        <dbReference type="SAM" id="Phobius"/>
    </source>
</evidence>
<keyword evidence="1" id="KW-0812">Transmembrane</keyword>
<sequence length="175" mass="19600">MDLGIGSFFNICLFPFPLPYFICLFPFPFPLPQNANGEAGNFECNICFVLAQDPILIFSFGLALTNGFIFIPVLANVVFGVNILNLGRRPKIAPPSDQNQFPQNGFGFMGGLGISHYLLLLVDFFHHCLTSRSMEFQMRPCLVQLLGFNIRIMVAILMDTTTITIFPHKVSMMII</sequence>
<feature type="transmembrane region" description="Helical" evidence="1">
    <location>
        <begin position="7"/>
        <end position="27"/>
    </location>
</feature>
<protein>
    <submittedName>
        <fullName evidence="2">Uncharacterized protein</fullName>
    </submittedName>
</protein>
<dbReference type="EMBL" id="JBBPBN010000013">
    <property type="protein sequence ID" value="KAK9026293.1"/>
    <property type="molecule type" value="Genomic_DNA"/>
</dbReference>
<proteinExistence type="predicted"/>
<feature type="transmembrane region" description="Helical" evidence="1">
    <location>
        <begin position="105"/>
        <end position="125"/>
    </location>
</feature>
<keyword evidence="1" id="KW-0472">Membrane</keyword>
<dbReference type="Proteomes" id="UP001396334">
    <property type="component" value="Unassembled WGS sequence"/>
</dbReference>
<evidence type="ECO:0000313" key="3">
    <source>
        <dbReference type="Proteomes" id="UP001396334"/>
    </source>
</evidence>
<comment type="caution">
    <text evidence="2">The sequence shown here is derived from an EMBL/GenBank/DDBJ whole genome shotgun (WGS) entry which is preliminary data.</text>
</comment>
<organism evidence="2 3">
    <name type="scientific">Hibiscus sabdariffa</name>
    <name type="common">roselle</name>
    <dbReference type="NCBI Taxonomy" id="183260"/>
    <lineage>
        <taxon>Eukaryota</taxon>
        <taxon>Viridiplantae</taxon>
        <taxon>Streptophyta</taxon>
        <taxon>Embryophyta</taxon>
        <taxon>Tracheophyta</taxon>
        <taxon>Spermatophyta</taxon>
        <taxon>Magnoliopsida</taxon>
        <taxon>eudicotyledons</taxon>
        <taxon>Gunneridae</taxon>
        <taxon>Pentapetalae</taxon>
        <taxon>rosids</taxon>
        <taxon>malvids</taxon>
        <taxon>Malvales</taxon>
        <taxon>Malvaceae</taxon>
        <taxon>Malvoideae</taxon>
        <taxon>Hibiscus</taxon>
    </lineage>
</organism>
<keyword evidence="1" id="KW-1133">Transmembrane helix</keyword>
<feature type="transmembrane region" description="Helical" evidence="1">
    <location>
        <begin position="145"/>
        <end position="166"/>
    </location>
</feature>
<accession>A0ABR2SM27</accession>